<accession>N1QGV4</accession>
<dbReference type="SUPFAM" id="SSF53474">
    <property type="entry name" value="alpha/beta-Hydrolases"/>
    <property type="match status" value="1"/>
</dbReference>
<feature type="domain" description="Carboxylesterase type B" evidence="4">
    <location>
        <begin position="33"/>
        <end position="387"/>
    </location>
</feature>
<dbReference type="PANTHER" id="PTHR11559">
    <property type="entry name" value="CARBOXYLESTERASE"/>
    <property type="match status" value="1"/>
</dbReference>
<dbReference type="STRING" id="692275.N1QGV4"/>
<evidence type="ECO:0000313" key="6">
    <source>
        <dbReference type="Proteomes" id="UP000016931"/>
    </source>
</evidence>
<reference evidence="5 6" key="1">
    <citation type="journal article" date="2012" name="PLoS Pathog.">
        <title>Diverse lifestyles and strategies of plant pathogenesis encoded in the genomes of eighteen Dothideomycetes fungi.</title>
        <authorList>
            <person name="Ohm R.A."/>
            <person name="Feau N."/>
            <person name="Henrissat B."/>
            <person name="Schoch C.L."/>
            <person name="Horwitz B.A."/>
            <person name="Barry K.W."/>
            <person name="Condon B.J."/>
            <person name="Copeland A.C."/>
            <person name="Dhillon B."/>
            <person name="Glaser F."/>
            <person name="Hesse C.N."/>
            <person name="Kosti I."/>
            <person name="LaButti K."/>
            <person name="Lindquist E.A."/>
            <person name="Lucas S."/>
            <person name="Salamov A.A."/>
            <person name="Bradshaw R.E."/>
            <person name="Ciuffetti L."/>
            <person name="Hamelin R.C."/>
            <person name="Kema G.H.J."/>
            <person name="Lawrence C."/>
            <person name="Scott J.A."/>
            <person name="Spatafora J.W."/>
            <person name="Turgeon B.G."/>
            <person name="de Wit P.J.G.M."/>
            <person name="Zhong S."/>
            <person name="Goodwin S.B."/>
            <person name="Grigoriev I.V."/>
        </authorList>
    </citation>
    <scope>NUCLEOTIDE SEQUENCE [LARGE SCALE GENOMIC DNA]</scope>
    <source>
        <strain evidence="5 6">SO2202</strain>
    </source>
</reference>
<evidence type="ECO:0000259" key="4">
    <source>
        <dbReference type="Pfam" id="PF00135"/>
    </source>
</evidence>
<feature type="non-terminal residue" evidence="5">
    <location>
        <position position="1"/>
    </location>
</feature>
<dbReference type="EMBL" id="KB456267">
    <property type="protein sequence ID" value="EMF10378.1"/>
    <property type="molecule type" value="Genomic_DNA"/>
</dbReference>
<dbReference type="InterPro" id="IPR002018">
    <property type="entry name" value="CarbesteraseB"/>
</dbReference>
<keyword evidence="6" id="KW-1185">Reference proteome</keyword>
<proteinExistence type="inferred from homology"/>
<dbReference type="AlphaFoldDB" id="N1QGV4"/>
<dbReference type="InterPro" id="IPR019826">
    <property type="entry name" value="Carboxylesterase_B_AS"/>
</dbReference>
<dbReference type="PROSITE" id="PS00122">
    <property type="entry name" value="CARBOXYLESTERASE_B_1"/>
    <property type="match status" value="1"/>
</dbReference>
<evidence type="ECO:0000256" key="3">
    <source>
        <dbReference type="RuleBase" id="RU361235"/>
    </source>
</evidence>
<organism evidence="5 6">
    <name type="scientific">Sphaerulina musiva (strain SO2202)</name>
    <name type="common">Poplar stem canker fungus</name>
    <name type="synonym">Septoria musiva</name>
    <dbReference type="NCBI Taxonomy" id="692275"/>
    <lineage>
        <taxon>Eukaryota</taxon>
        <taxon>Fungi</taxon>
        <taxon>Dikarya</taxon>
        <taxon>Ascomycota</taxon>
        <taxon>Pezizomycotina</taxon>
        <taxon>Dothideomycetes</taxon>
        <taxon>Dothideomycetidae</taxon>
        <taxon>Mycosphaerellales</taxon>
        <taxon>Mycosphaerellaceae</taxon>
        <taxon>Sphaerulina</taxon>
    </lineage>
</organism>
<dbReference type="GeneID" id="27906214"/>
<evidence type="ECO:0000256" key="1">
    <source>
        <dbReference type="ARBA" id="ARBA00005964"/>
    </source>
</evidence>
<dbReference type="EC" id="3.1.1.-" evidence="3"/>
<dbReference type="InterPro" id="IPR029058">
    <property type="entry name" value="AB_hydrolase_fold"/>
</dbReference>
<dbReference type="ESTHER" id="sphms-n1qgv4">
    <property type="family name" value="Fungal_carboxylesterase_lipase"/>
</dbReference>
<dbReference type="Pfam" id="PF00135">
    <property type="entry name" value="COesterase"/>
    <property type="match status" value="1"/>
</dbReference>
<protein>
    <recommendedName>
        <fullName evidence="3">Carboxylic ester hydrolase</fullName>
        <ecNumber evidence="3">3.1.1.-</ecNumber>
    </recommendedName>
</protein>
<comment type="similarity">
    <text evidence="1 3">Belongs to the type-B carboxylesterase/lipase family.</text>
</comment>
<dbReference type="Gene3D" id="3.40.50.1820">
    <property type="entry name" value="alpha/beta hydrolase"/>
    <property type="match status" value="1"/>
</dbReference>
<sequence length="477" mass="51575">RPQVIGPPSAVDREMEYIQQSLPKPAHPGTSELNGLNLNITIPETMLNSPHAKKLPVFVFIHGGGFAIGANWWPQYDTAALVKLSVQEGTPIVAVNINYRTGCPGFLTTPELREKGYKANNGLRDQRAALHWVQRYISGFGGDAENVTVGGQSAGGVSTGLLLFSEEALAKRLLFLGGCPPLVGSLPMSSADEIGGAFMRILGVDGPDAVGGLLRVAPDELWQKLPPMLPMAPVIDGDIVPHASTFQTLTSKLAKSPWCDAVMLGQSELDSSIFAHMITPKGTKDIGLAFRKSAAKTLGHYPASVVEGLLEHYGLSEPCSLDDDAQLKSILHFANDICFFAPSIELAAHFAGTSYVFCFNEPNPWPGDFQGYASHILDAAFLFQNYNACLDEGQRANAVRLATDVIAFVNGKAPWNAFNEGQHGTAVYANGQRTFTSEPPTPETIKRDPFIFILSQRKDINLTLDDLMKVFTDFLSS</sequence>
<dbReference type="OrthoDB" id="6846267at2759"/>
<dbReference type="OMA" id="IGANWWP"/>
<dbReference type="eggNOG" id="KOG1516">
    <property type="taxonomic scope" value="Eukaryota"/>
</dbReference>
<dbReference type="RefSeq" id="XP_016758499.1">
    <property type="nucleotide sequence ID" value="XM_016909077.1"/>
</dbReference>
<keyword evidence="2 3" id="KW-0378">Hydrolase</keyword>
<dbReference type="HOGENOM" id="CLU_006586_14_4_1"/>
<evidence type="ECO:0000313" key="5">
    <source>
        <dbReference type="EMBL" id="EMF10378.1"/>
    </source>
</evidence>
<dbReference type="GO" id="GO:0016787">
    <property type="term" value="F:hydrolase activity"/>
    <property type="evidence" value="ECO:0007669"/>
    <property type="project" value="UniProtKB-KW"/>
</dbReference>
<dbReference type="Proteomes" id="UP000016931">
    <property type="component" value="Unassembled WGS sequence"/>
</dbReference>
<gene>
    <name evidence="5" type="ORF">SEPMUDRAFT_48666</name>
</gene>
<name>N1QGV4_SPHMS</name>
<dbReference type="InterPro" id="IPR050309">
    <property type="entry name" value="Type-B_Carboxylest/Lipase"/>
</dbReference>
<evidence type="ECO:0000256" key="2">
    <source>
        <dbReference type="ARBA" id="ARBA00022801"/>
    </source>
</evidence>